<sequence>MFYTNDDLKLVAITEPDTLVVDAGGEMTLVGNNGVENIEIYTPQEFMEWRLKENGNSLDKLAKEIYESTVGMTISEPMALLDDLSSDDYNLYQLILDDYDADKIGDYLTYQDIGVVY</sequence>
<name>A0A0R1U610_9LACO</name>
<evidence type="ECO:0000313" key="2">
    <source>
        <dbReference type="Proteomes" id="UP000051036"/>
    </source>
</evidence>
<dbReference type="PATRIC" id="fig|1423763.3.peg.1459"/>
<comment type="caution">
    <text evidence="1">The sequence shown here is derived from an EMBL/GenBank/DDBJ whole genome shotgun (WGS) entry which is preliminary data.</text>
</comment>
<proteinExistence type="predicted"/>
<evidence type="ECO:0000313" key="1">
    <source>
        <dbReference type="EMBL" id="KRL88684.1"/>
    </source>
</evidence>
<protein>
    <submittedName>
        <fullName evidence="1">Uncharacterized protein</fullName>
    </submittedName>
</protein>
<dbReference type="STRING" id="1423763.FC46_GL001437"/>
<dbReference type="RefSeq" id="WP_057799929.1">
    <property type="nucleotide sequence ID" value="NZ_AZFM01000044.1"/>
</dbReference>
<reference evidence="1 2" key="1">
    <citation type="journal article" date="2015" name="Genome Announc.">
        <title>Expanding the biotechnology potential of lactobacilli through comparative genomics of 213 strains and associated genera.</title>
        <authorList>
            <person name="Sun Z."/>
            <person name="Harris H.M."/>
            <person name="McCann A."/>
            <person name="Guo C."/>
            <person name="Argimon S."/>
            <person name="Zhang W."/>
            <person name="Yang X."/>
            <person name="Jeffery I.B."/>
            <person name="Cooney J.C."/>
            <person name="Kagawa T.F."/>
            <person name="Liu W."/>
            <person name="Song Y."/>
            <person name="Salvetti E."/>
            <person name="Wrobel A."/>
            <person name="Rasinkangas P."/>
            <person name="Parkhill J."/>
            <person name="Rea M.C."/>
            <person name="O'Sullivan O."/>
            <person name="Ritari J."/>
            <person name="Douillard F.P."/>
            <person name="Paul Ross R."/>
            <person name="Yang R."/>
            <person name="Briner A.E."/>
            <person name="Felis G.E."/>
            <person name="de Vos W.M."/>
            <person name="Barrangou R."/>
            <person name="Klaenhammer T.R."/>
            <person name="Caufield P.W."/>
            <person name="Cui Y."/>
            <person name="Zhang H."/>
            <person name="O'Toole P.W."/>
        </authorList>
    </citation>
    <scope>NUCLEOTIDE SEQUENCE [LARGE SCALE GENOMIC DNA]</scope>
    <source>
        <strain evidence="1 2">DSM 16043</strain>
    </source>
</reference>
<organism evidence="1 2">
    <name type="scientific">Lactobacillus kalixensis DSM 16043</name>
    <dbReference type="NCBI Taxonomy" id="1423763"/>
    <lineage>
        <taxon>Bacteria</taxon>
        <taxon>Bacillati</taxon>
        <taxon>Bacillota</taxon>
        <taxon>Bacilli</taxon>
        <taxon>Lactobacillales</taxon>
        <taxon>Lactobacillaceae</taxon>
        <taxon>Lactobacillus</taxon>
    </lineage>
</organism>
<keyword evidence="2" id="KW-1185">Reference proteome</keyword>
<dbReference type="Proteomes" id="UP000051036">
    <property type="component" value="Unassembled WGS sequence"/>
</dbReference>
<dbReference type="AlphaFoldDB" id="A0A0R1U610"/>
<accession>A0A0R1U610</accession>
<dbReference type="EMBL" id="AZFM01000044">
    <property type="protein sequence ID" value="KRL88684.1"/>
    <property type="molecule type" value="Genomic_DNA"/>
</dbReference>
<gene>
    <name evidence="1" type="ORF">FC46_GL001437</name>
</gene>